<dbReference type="PROSITE" id="PS51318">
    <property type="entry name" value="TAT"/>
    <property type="match status" value="1"/>
</dbReference>
<name>A0A438B9J7_9NOCA</name>
<dbReference type="AlphaFoldDB" id="A0A438B9J7"/>
<dbReference type="Pfam" id="PF05787">
    <property type="entry name" value="PhoX"/>
    <property type="match status" value="1"/>
</dbReference>
<feature type="region of interest" description="Disordered" evidence="1">
    <location>
        <begin position="520"/>
        <end position="545"/>
    </location>
</feature>
<keyword evidence="3" id="KW-1185">Reference proteome</keyword>
<proteinExistence type="predicted"/>
<dbReference type="RefSeq" id="WP_127917794.1">
    <property type="nucleotide sequence ID" value="NZ_RKLP01000011.1"/>
</dbReference>
<feature type="compositionally biased region" description="Low complexity" evidence="1">
    <location>
        <begin position="92"/>
        <end position="107"/>
    </location>
</feature>
<protein>
    <submittedName>
        <fullName evidence="2">PhoX family phosphatase</fullName>
    </submittedName>
</protein>
<organism evidence="2 3">
    <name type="scientific">Prescottella agglutinans</name>
    <dbReference type="NCBI Taxonomy" id="1644129"/>
    <lineage>
        <taxon>Bacteria</taxon>
        <taxon>Bacillati</taxon>
        <taxon>Actinomycetota</taxon>
        <taxon>Actinomycetes</taxon>
        <taxon>Mycobacteriales</taxon>
        <taxon>Nocardiaceae</taxon>
        <taxon>Prescottella</taxon>
    </lineage>
</organism>
<comment type="caution">
    <text evidence="2">The sequence shown here is derived from an EMBL/GenBank/DDBJ whole genome shotgun (WGS) entry which is preliminary data.</text>
</comment>
<evidence type="ECO:0000313" key="3">
    <source>
        <dbReference type="Proteomes" id="UP000286208"/>
    </source>
</evidence>
<dbReference type="InterPro" id="IPR006311">
    <property type="entry name" value="TAT_signal"/>
</dbReference>
<feature type="region of interest" description="Disordered" evidence="1">
    <location>
        <begin position="92"/>
        <end position="114"/>
    </location>
</feature>
<dbReference type="EMBL" id="RKLP01000011">
    <property type="protein sequence ID" value="RVW07678.1"/>
    <property type="molecule type" value="Genomic_DNA"/>
</dbReference>
<evidence type="ECO:0000256" key="1">
    <source>
        <dbReference type="SAM" id="MobiDB-lite"/>
    </source>
</evidence>
<dbReference type="PANTHER" id="PTHR35399">
    <property type="entry name" value="SLR8030 PROTEIN"/>
    <property type="match status" value="1"/>
</dbReference>
<feature type="region of interest" description="Disordered" evidence="1">
    <location>
        <begin position="662"/>
        <end position="682"/>
    </location>
</feature>
<sequence length="697" mass="73499">MSLKPLALFVKHDGMSSRASITCQYKCGNACSHDVPNDSDGEYFGDIVRAAVSRRGVLRGGAAAVLAVGAGTALAGNAAAAPGSVDFGSLGTGSASGSATGSSTPGTDFAPVAPNKQDAVVTPAGYEQAVVIRWGDPLFADAPAFDFDNQTAAAAEKQFGFNNDFAGLLPIPGRPNGYLLVVNHEYTTEPSMFRGYDAANPTEEQVRIGWANHGLSVVQVQGEPRSGKLTPQFGPFNRRITALTEFAVTGPAAGSPLLKTSADPTGTRVKGTLNNCSGGLTPWGTVLSGEENFNQYFANAGQVTDATAAARLARYGIGGNASERKWERVDSRFDVVAEPNEVHRFGWVVEVDPWDASSTPVKHTALGRFKHEAATIHVTKDGTVVAYSGDDERFDYMYKFVSSRKMQRGNSRTAMRHNMTLLDAGTLYVAKLTGNEPDAIDGSGTLPPSGVFAGTGQWIPLLRTGEDGRGESLVDGMSADEVAVFTRIAGDKVGATKMDRPEDFEPNPRTGKVYVALTNNTKRGTSGAAPADSANPRNNNKNGQVLEIDDNHAGTSFTWNLLLVCGDPATADTYFGGFDKSQVSPISCPDNLAFDPYGNLWISTDGNALKSNDGLFSVVLEGERRGETKQFLTVPVGAETCGPIVDEHRVVVCVQHPGETDGASIEAPSSHWPDGGSAQPRPSVVAVWKSGGGRIGI</sequence>
<dbReference type="InterPro" id="IPR008557">
    <property type="entry name" value="PhoX"/>
</dbReference>
<dbReference type="OrthoDB" id="9801383at2"/>
<reference evidence="2 3" key="1">
    <citation type="submission" date="2018-11" db="EMBL/GenBank/DDBJ databases">
        <title>Rhodococcus spongicola sp. nov. and Rhodococcus xishaensis sp. nov. from marine sponges.</title>
        <authorList>
            <person name="Li L."/>
            <person name="Lin H.W."/>
        </authorList>
    </citation>
    <scope>NUCLEOTIDE SEQUENCE [LARGE SCALE GENOMIC DNA]</scope>
    <source>
        <strain evidence="2 3">CCTCC AB2014297</strain>
    </source>
</reference>
<accession>A0A438B9J7</accession>
<gene>
    <name evidence="2" type="ORF">EGT67_19720</name>
</gene>
<evidence type="ECO:0000313" key="2">
    <source>
        <dbReference type="EMBL" id="RVW07678.1"/>
    </source>
</evidence>
<dbReference type="PANTHER" id="PTHR35399:SF2">
    <property type="entry name" value="DUF839 DOMAIN-CONTAINING PROTEIN"/>
    <property type="match status" value="1"/>
</dbReference>
<dbReference type="Proteomes" id="UP000286208">
    <property type="component" value="Unassembled WGS sequence"/>
</dbReference>